<dbReference type="EMBL" id="CP056041">
    <property type="protein sequence ID" value="QKZ23882.1"/>
    <property type="molecule type" value="Genomic_DNA"/>
</dbReference>
<proteinExistence type="predicted"/>
<dbReference type="InterPro" id="IPR003382">
    <property type="entry name" value="Flavoprotein"/>
</dbReference>
<dbReference type="Proteomes" id="UP000509418">
    <property type="component" value="Chromosome"/>
</dbReference>
<dbReference type="Pfam" id="PF02441">
    <property type="entry name" value="Flavoprotein"/>
    <property type="match status" value="1"/>
</dbReference>
<dbReference type="RefSeq" id="WP_176578496.1">
    <property type="nucleotide sequence ID" value="NZ_CBDRGH010000022.1"/>
</dbReference>
<protein>
    <submittedName>
        <fullName evidence="2">Flavoprotein</fullName>
    </submittedName>
</protein>
<accession>A0A7H8TLH8</accession>
<evidence type="ECO:0000313" key="2">
    <source>
        <dbReference type="EMBL" id="QKZ23882.1"/>
    </source>
</evidence>
<gene>
    <name evidence="2" type="ORF">HUT05_44935</name>
</gene>
<dbReference type="GO" id="GO:0003824">
    <property type="term" value="F:catalytic activity"/>
    <property type="evidence" value="ECO:0007669"/>
    <property type="project" value="InterPro"/>
</dbReference>
<evidence type="ECO:0000259" key="1">
    <source>
        <dbReference type="Pfam" id="PF02441"/>
    </source>
</evidence>
<feature type="domain" description="Flavoprotein" evidence="1">
    <location>
        <begin position="15"/>
        <end position="128"/>
    </location>
</feature>
<name>A0A7H8TLH8_STRCX</name>
<keyword evidence="3" id="KW-1185">Reference proteome</keyword>
<evidence type="ECO:0000313" key="3">
    <source>
        <dbReference type="Proteomes" id="UP000509418"/>
    </source>
</evidence>
<dbReference type="InterPro" id="IPR036551">
    <property type="entry name" value="Flavin_trans-like"/>
</dbReference>
<sequence length="186" mass="19932">MNRTLYLISCAAPPARHVATGIRAAQSAGWDVCLVLTPSAYRWAEEDGENEVDALRKLTGHPVRYRYKLPSQSDVLPDPDALLVAPATLNTLTKWADGHADTLALGLVTEGLGLPLPIVALPYLNNAQAQHPALSRAVSTLRKAGVTVLLDDGTPEGRGFRPHRPKQGDVTAYPWELALDALPSGS</sequence>
<dbReference type="Gene3D" id="3.40.50.1950">
    <property type="entry name" value="Flavin prenyltransferase-like"/>
    <property type="match status" value="1"/>
</dbReference>
<reference evidence="2 3" key="1">
    <citation type="submission" date="2020-06" db="EMBL/GenBank/DDBJ databases">
        <title>Genome mining for natural products.</title>
        <authorList>
            <person name="Zhang B."/>
            <person name="Shi J."/>
            <person name="Ge H."/>
        </authorList>
    </citation>
    <scope>NUCLEOTIDE SEQUENCE [LARGE SCALE GENOMIC DNA]</scope>
    <source>
        <strain evidence="2 3">NA02069</strain>
    </source>
</reference>
<organism evidence="2 3">
    <name type="scientific">Streptomyces chartreusis</name>
    <dbReference type="NCBI Taxonomy" id="1969"/>
    <lineage>
        <taxon>Bacteria</taxon>
        <taxon>Bacillati</taxon>
        <taxon>Actinomycetota</taxon>
        <taxon>Actinomycetes</taxon>
        <taxon>Kitasatosporales</taxon>
        <taxon>Streptomycetaceae</taxon>
        <taxon>Streptomyces</taxon>
    </lineage>
</organism>
<dbReference type="AlphaFoldDB" id="A0A7H8TLH8"/>
<dbReference type="SUPFAM" id="SSF52507">
    <property type="entry name" value="Homo-oligomeric flavin-containing Cys decarboxylases, HFCD"/>
    <property type="match status" value="1"/>
</dbReference>